<keyword evidence="3" id="KW-1185">Reference proteome</keyword>
<dbReference type="GeneID" id="27314202"/>
<evidence type="ECO:0000313" key="2">
    <source>
        <dbReference type="EMBL" id="KIW02410.1"/>
    </source>
</evidence>
<evidence type="ECO:0000313" key="3">
    <source>
        <dbReference type="Proteomes" id="UP000053259"/>
    </source>
</evidence>
<proteinExistence type="predicted"/>
<sequence>MILYPVFLHAIHADTCVKAPLAIDQRFQPRPILEYRPPHTHQPGVALPSVHAMALPSIPRLSQSKSKGEFFERLGWDENDERHKRLYQMMMEEAAAGRARTVQDRNNLTPQTRDDPRVGDGPYSSAMITETARYREIQSIYNAASPETKWWYDRGITSDSGWDNWIIRWCLWHVFRYRDDRNRNRRSPQRNQEASSRTNLAWSPAQSSSQTQASWQPSYNNQPAAAAEVRTRYDPVYDRTSYETVHPQ</sequence>
<dbReference type="VEuPathDB" id="FungiDB:PV09_06229"/>
<dbReference type="RefSeq" id="XP_016212279.1">
    <property type="nucleotide sequence ID" value="XM_016359831.1"/>
</dbReference>
<organism evidence="2 3">
    <name type="scientific">Verruconis gallopava</name>
    <dbReference type="NCBI Taxonomy" id="253628"/>
    <lineage>
        <taxon>Eukaryota</taxon>
        <taxon>Fungi</taxon>
        <taxon>Dikarya</taxon>
        <taxon>Ascomycota</taxon>
        <taxon>Pezizomycotina</taxon>
        <taxon>Dothideomycetes</taxon>
        <taxon>Pleosporomycetidae</taxon>
        <taxon>Venturiales</taxon>
        <taxon>Sympoventuriaceae</taxon>
        <taxon>Verruconis</taxon>
    </lineage>
</organism>
<dbReference type="AlphaFoldDB" id="A0A0D2A775"/>
<protein>
    <submittedName>
        <fullName evidence="2">Uncharacterized protein</fullName>
    </submittedName>
</protein>
<dbReference type="EMBL" id="KN847549">
    <property type="protein sequence ID" value="KIW02410.1"/>
    <property type="molecule type" value="Genomic_DNA"/>
</dbReference>
<feature type="region of interest" description="Disordered" evidence="1">
    <location>
        <begin position="183"/>
        <end position="230"/>
    </location>
</feature>
<accession>A0A0D2A775</accession>
<reference evidence="2 3" key="1">
    <citation type="submission" date="2015-01" db="EMBL/GenBank/DDBJ databases">
        <title>The Genome Sequence of Ochroconis gallopava CBS43764.</title>
        <authorList>
            <consortium name="The Broad Institute Genomics Platform"/>
            <person name="Cuomo C."/>
            <person name="de Hoog S."/>
            <person name="Gorbushina A."/>
            <person name="Stielow B."/>
            <person name="Teixiera M."/>
            <person name="Abouelleil A."/>
            <person name="Chapman S.B."/>
            <person name="Priest M."/>
            <person name="Young S.K."/>
            <person name="Wortman J."/>
            <person name="Nusbaum C."/>
            <person name="Birren B."/>
        </authorList>
    </citation>
    <scope>NUCLEOTIDE SEQUENCE [LARGE SCALE GENOMIC DNA]</scope>
    <source>
        <strain evidence="2 3">CBS 43764</strain>
    </source>
</reference>
<feature type="compositionally biased region" description="Polar residues" evidence="1">
    <location>
        <begin position="189"/>
        <end position="200"/>
    </location>
</feature>
<feature type="compositionally biased region" description="Low complexity" evidence="1">
    <location>
        <begin position="201"/>
        <end position="218"/>
    </location>
</feature>
<evidence type="ECO:0000256" key="1">
    <source>
        <dbReference type="SAM" id="MobiDB-lite"/>
    </source>
</evidence>
<dbReference type="OrthoDB" id="4502478at2759"/>
<gene>
    <name evidence="2" type="ORF">PV09_06229</name>
</gene>
<name>A0A0D2A775_9PEZI</name>
<dbReference type="InParanoid" id="A0A0D2A775"/>
<dbReference type="Proteomes" id="UP000053259">
    <property type="component" value="Unassembled WGS sequence"/>
</dbReference>